<gene>
    <name evidence="1" type="ORF">DFH94DRAFT_731755</name>
</gene>
<accession>A0A9P5MY75</accession>
<comment type="caution">
    <text evidence="1">The sequence shown here is derived from an EMBL/GenBank/DDBJ whole genome shotgun (WGS) entry which is preliminary data.</text>
</comment>
<dbReference type="AlphaFoldDB" id="A0A9P5MY75"/>
<reference evidence="1" key="1">
    <citation type="submission" date="2019-10" db="EMBL/GenBank/DDBJ databases">
        <authorList>
            <consortium name="DOE Joint Genome Institute"/>
            <person name="Kuo A."/>
            <person name="Miyauchi S."/>
            <person name="Kiss E."/>
            <person name="Drula E."/>
            <person name="Kohler A."/>
            <person name="Sanchez-Garcia M."/>
            <person name="Andreopoulos B."/>
            <person name="Barry K.W."/>
            <person name="Bonito G."/>
            <person name="Buee M."/>
            <person name="Carver A."/>
            <person name="Chen C."/>
            <person name="Cichocki N."/>
            <person name="Clum A."/>
            <person name="Culley D."/>
            <person name="Crous P.W."/>
            <person name="Fauchery L."/>
            <person name="Girlanda M."/>
            <person name="Hayes R."/>
            <person name="Keri Z."/>
            <person name="LaButti K."/>
            <person name="Lipzen A."/>
            <person name="Lombard V."/>
            <person name="Magnuson J."/>
            <person name="Maillard F."/>
            <person name="Morin E."/>
            <person name="Murat C."/>
            <person name="Nolan M."/>
            <person name="Ohm R."/>
            <person name="Pangilinan J."/>
            <person name="Pereira M."/>
            <person name="Perotto S."/>
            <person name="Peter M."/>
            <person name="Riley R."/>
            <person name="Sitrit Y."/>
            <person name="Stielow B."/>
            <person name="Szollosi G."/>
            <person name="Zifcakova L."/>
            <person name="Stursova M."/>
            <person name="Spatafora J.W."/>
            <person name="Tedersoo L."/>
            <person name="Vaario L.-M."/>
            <person name="Yamada A."/>
            <person name="Yan M."/>
            <person name="Wang P."/>
            <person name="Xu J."/>
            <person name="Bruns T."/>
            <person name="Baldrian P."/>
            <person name="Vilgalys R."/>
            <person name="Henrissat B."/>
            <person name="Grigoriev I.V."/>
            <person name="Hibbett D."/>
            <person name="Nagy L.G."/>
            <person name="Martin F.M."/>
        </authorList>
    </citation>
    <scope>NUCLEOTIDE SEQUENCE</scope>
    <source>
        <strain evidence="1">Prilba</strain>
    </source>
</reference>
<sequence>MFNSPAWGRILLGFEDTVLKTLLFPFLSTLFLLADAPYEQILIQYHQTRPRLPTRLLIFLTLERLRSHPRLVIIKADISHTLFPFRC</sequence>
<dbReference type="EMBL" id="WHVB01000006">
    <property type="protein sequence ID" value="KAF8481593.1"/>
    <property type="molecule type" value="Genomic_DNA"/>
</dbReference>
<dbReference type="Proteomes" id="UP000759537">
    <property type="component" value="Unassembled WGS sequence"/>
</dbReference>
<evidence type="ECO:0000313" key="1">
    <source>
        <dbReference type="EMBL" id="KAF8481593.1"/>
    </source>
</evidence>
<reference evidence="1" key="2">
    <citation type="journal article" date="2020" name="Nat. Commun.">
        <title>Large-scale genome sequencing of mycorrhizal fungi provides insights into the early evolution of symbiotic traits.</title>
        <authorList>
            <person name="Miyauchi S."/>
            <person name="Kiss E."/>
            <person name="Kuo A."/>
            <person name="Drula E."/>
            <person name="Kohler A."/>
            <person name="Sanchez-Garcia M."/>
            <person name="Morin E."/>
            <person name="Andreopoulos B."/>
            <person name="Barry K.W."/>
            <person name="Bonito G."/>
            <person name="Buee M."/>
            <person name="Carver A."/>
            <person name="Chen C."/>
            <person name="Cichocki N."/>
            <person name="Clum A."/>
            <person name="Culley D."/>
            <person name="Crous P.W."/>
            <person name="Fauchery L."/>
            <person name="Girlanda M."/>
            <person name="Hayes R.D."/>
            <person name="Keri Z."/>
            <person name="LaButti K."/>
            <person name="Lipzen A."/>
            <person name="Lombard V."/>
            <person name="Magnuson J."/>
            <person name="Maillard F."/>
            <person name="Murat C."/>
            <person name="Nolan M."/>
            <person name="Ohm R.A."/>
            <person name="Pangilinan J."/>
            <person name="Pereira M.F."/>
            <person name="Perotto S."/>
            <person name="Peter M."/>
            <person name="Pfister S."/>
            <person name="Riley R."/>
            <person name="Sitrit Y."/>
            <person name="Stielow J.B."/>
            <person name="Szollosi G."/>
            <person name="Zifcakova L."/>
            <person name="Stursova M."/>
            <person name="Spatafora J.W."/>
            <person name="Tedersoo L."/>
            <person name="Vaario L.M."/>
            <person name="Yamada A."/>
            <person name="Yan M."/>
            <person name="Wang P."/>
            <person name="Xu J."/>
            <person name="Bruns T."/>
            <person name="Baldrian P."/>
            <person name="Vilgalys R."/>
            <person name="Dunand C."/>
            <person name="Henrissat B."/>
            <person name="Grigoriev I.V."/>
            <person name="Hibbett D."/>
            <person name="Nagy L.G."/>
            <person name="Martin F.M."/>
        </authorList>
    </citation>
    <scope>NUCLEOTIDE SEQUENCE</scope>
    <source>
        <strain evidence="1">Prilba</strain>
    </source>
</reference>
<proteinExistence type="predicted"/>
<name>A0A9P5MY75_9AGAM</name>
<evidence type="ECO:0000313" key="2">
    <source>
        <dbReference type="Proteomes" id="UP000759537"/>
    </source>
</evidence>
<protein>
    <submittedName>
        <fullName evidence="1">Uncharacterized protein</fullName>
    </submittedName>
</protein>
<keyword evidence="2" id="KW-1185">Reference proteome</keyword>
<organism evidence="1 2">
    <name type="scientific">Russula ochroleuca</name>
    <dbReference type="NCBI Taxonomy" id="152965"/>
    <lineage>
        <taxon>Eukaryota</taxon>
        <taxon>Fungi</taxon>
        <taxon>Dikarya</taxon>
        <taxon>Basidiomycota</taxon>
        <taxon>Agaricomycotina</taxon>
        <taxon>Agaricomycetes</taxon>
        <taxon>Russulales</taxon>
        <taxon>Russulaceae</taxon>
        <taxon>Russula</taxon>
    </lineage>
</organism>